<dbReference type="InterPro" id="IPR006665">
    <property type="entry name" value="OmpA-like"/>
</dbReference>
<proteinExistence type="predicted"/>
<dbReference type="PANTHER" id="PTHR30329:SF21">
    <property type="entry name" value="LIPOPROTEIN YIAD-RELATED"/>
    <property type="match status" value="1"/>
</dbReference>
<dbReference type="Proteomes" id="UP000015351">
    <property type="component" value="Unassembled WGS sequence"/>
</dbReference>
<keyword evidence="6" id="KW-1185">Reference proteome</keyword>
<feature type="compositionally biased region" description="Acidic residues" evidence="2">
    <location>
        <begin position="209"/>
        <end position="221"/>
    </location>
</feature>
<dbReference type="PANTHER" id="PTHR30329">
    <property type="entry name" value="STATOR ELEMENT OF FLAGELLAR MOTOR COMPLEX"/>
    <property type="match status" value="1"/>
</dbReference>
<feature type="compositionally biased region" description="Low complexity" evidence="2">
    <location>
        <begin position="117"/>
        <end position="130"/>
    </location>
</feature>
<dbReference type="OrthoDB" id="9792021at2"/>
<dbReference type="InterPro" id="IPR050330">
    <property type="entry name" value="Bact_OuterMem_StrucFunc"/>
</dbReference>
<dbReference type="InterPro" id="IPR036737">
    <property type="entry name" value="OmpA-like_sf"/>
</dbReference>
<dbReference type="RefSeq" id="WP_021100603.1">
    <property type="nucleotide sequence ID" value="NZ_KE557306.1"/>
</dbReference>
<keyword evidence="1" id="KW-0472">Membrane</keyword>
<feature type="region of interest" description="Disordered" evidence="2">
    <location>
        <begin position="67"/>
        <end position="322"/>
    </location>
</feature>
<dbReference type="AlphaFoldDB" id="S9QI25"/>
<feature type="domain" description="OmpA-like" evidence="4">
    <location>
        <begin position="492"/>
        <end position="617"/>
    </location>
</feature>
<dbReference type="Gene3D" id="3.30.1330.60">
    <property type="entry name" value="OmpA-like domain"/>
    <property type="match status" value="1"/>
</dbReference>
<evidence type="ECO:0000259" key="4">
    <source>
        <dbReference type="PROSITE" id="PS51123"/>
    </source>
</evidence>
<feature type="compositionally biased region" description="Acidic residues" evidence="2">
    <location>
        <begin position="186"/>
        <end position="196"/>
    </location>
</feature>
<feature type="chain" id="PRO_5004555127" evidence="3">
    <location>
        <begin position="24"/>
        <end position="618"/>
    </location>
</feature>
<keyword evidence="3" id="KW-0732">Signal</keyword>
<dbReference type="CDD" id="cd07185">
    <property type="entry name" value="OmpA_C-like"/>
    <property type="match status" value="1"/>
</dbReference>
<sequence>MQHIAKTSTAMALTLALVTPASAQTGLSEEQVSEICAAASAPMVCAQSLLDGVSQGTLALNAEGGIETPFSINADGTIVPESPAEAETEAESEAVAEPEPEPEPEVAAESEAEAETGTETSQQEQPPEPETAAEPEAEPEVTEQAEEAPEAQENEPQDAAAPETDAQTDTAEPTEEPAQTETAETAADDPETEAQPEADAITEQPDVAAETEAEAEAEAEPSAETATSPEQQESATADGTDEAAQTDAAQAEQVVQEDTAESTQAANETPEVAATAAEGDESMEEVEAQVVTDEDVRSSSEDFDTSANAQAAPAATADQSDSGLNNFEKFALGAAGIALLSQLVDNGADVVSNSGDRVVVRRDNGDYQVLKDDDVLIRRPGSEVRTRTFDDGSTRTIVTRPDGLQVETIRAANGQVLRRERVFPDGRRVVLFDDTTEAQPVDVSTLPTRRPERAEDADLDYLRRALEGEAQQDVVFERRFTLQQIRQIRAVRELVPEIELSAVQFDTGSAAIRASEAEELRDLGVTMRQLIEDSPNEVFLVEGHTDAVGAAGYNLALSDRRAESVALALTEYFDVPPENMIVQGYGEANLKVVTPEAERQNRRATVRRITPLLQSASR</sequence>
<feature type="compositionally biased region" description="Low complexity" evidence="2">
    <location>
        <begin position="157"/>
        <end position="185"/>
    </location>
</feature>
<accession>S9QI25</accession>
<comment type="caution">
    <text evidence="5">The sequence shown here is derived from an EMBL/GenBank/DDBJ whole genome shotgun (WGS) entry which is preliminary data.</text>
</comment>
<feature type="compositionally biased region" description="Acidic residues" evidence="2">
    <location>
        <begin position="131"/>
        <end position="156"/>
    </location>
</feature>
<dbReference type="eggNOG" id="COG2885">
    <property type="taxonomic scope" value="Bacteria"/>
</dbReference>
<organism evidence="5 6">
    <name type="scientific">Litoreibacter arenae DSM 19593</name>
    <dbReference type="NCBI Taxonomy" id="1123360"/>
    <lineage>
        <taxon>Bacteria</taxon>
        <taxon>Pseudomonadati</taxon>
        <taxon>Pseudomonadota</taxon>
        <taxon>Alphaproteobacteria</taxon>
        <taxon>Rhodobacterales</taxon>
        <taxon>Roseobacteraceae</taxon>
        <taxon>Litoreibacter</taxon>
    </lineage>
</organism>
<evidence type="ECO:0000313" key="6">
    <source>
        <dbReference type="Proteomes" id="UP000015351"/>
    </source>
</evidence>
<dbReference type="EMBL" id="AONI01000010">
    <property type="protein sequence ID" value="EPX79223.1"/>
    <property type="molecule type" value="Genomic_DNA"/>
</dbReference>
<feature type="compositionally biased region" description="Acidic residues" evidence="2">
    <location>
        <begin position="278"/>
        <end position="287"/>
    </location>
</feature>
<evidence type="ECO:0000256" key="1">
    <source>
        <dbReference type="PROSITE-ProRule" id="PRU00473"/>
    </source>
</evidence>
<feature type="compositionally biased region" description="Acidic residues" evidence="2">
    <location>
        <begin position="84"/>
        <end position="116"/>
    </location>
</feature>
<dbReference type="HOGENOM" id="CLU_021407_1_0_5"/>
<evidence type="ECO:0000256" key="3">
    <source>
        <dbReference type="SAM" id="SignalP"/>
    </source>
</evidence>
<name>S9QI25_9RHOB</name>
<feature type="compositionally biased region" description="Low complexity" evidence="2">
    <location>
        <begin position="305"/>
        <end position="322"/>
    </location>
</feature>
<dbReference type="PATRIC" id="fig|1123360.3.peg.2024"/>
<dbReference type="PROSITE" id="PS51123">
    <property type="entry name" value="OMPA_2"/>
    <property type="match status" value="1"/>
</dbReference>
<gene>
    <name evidence="5" type="ORF">thalar_02048</name>
</gene>
<feature type="compositionally biased region" description="Low complexity" evidence="2">
    <location>
        <begin position="222"/>
        <end position="257"/>
    </location>
</feature>
<evidence type="ECO:0000256" key="2">
    <source>
        <dbReference type="SAM" id="MobiDB-lite"/>
    </source>
</evidence>
<dbReference type="Pfam" id="PF00691">
    <property type="entry name" value="OmpA"/>
    <property type="match status" value="1"/>
</dbReference>
<dbReference type="STRING" id="1123360.thalar_02048"/>
<protein>
    <submittedName>
        <fullName evidence="5">Outer membrane protein</fullName>
    </submittedName>
</protein>
<reference evidence="6" key="1">
    <citation type="journal article" date="2013" name="Stand. Genomic Sci.">
        <title>Genome sequence of the Litoreibacter arenae type strain (DSM 19593(T)), a member of the Roseobacter clade isolated from sea sand.</title>
        <authorList>
            <person name="Riedel T."/>
            <person name="Fiebig A."/>
            <person name="Petersen J."/>
            <person name="Gronow S."/>
            <person name="Kyrpides N.C."/>
            <person name="Goker M."/>
            <person name="Klenk H.P."/>
        </authorList>
    </citation>
    <scope>NUCLEOTIDE SEQUENCE [LARGE SCALE GENOMIC DNA]</scope>
    <source>
        <strain evidence="6">DSM 19593</strain>
    </source>
</reference>
<dbReference type="SUPFAM" id="SSF103088">
    <property type="entry name" value="OmpA-like"/>
    <property type="match status" value="1"/>
</dbReference>
<evidence type="ECO:0000313" key="5">
    <source>
        <dbReference type="EMBL" id="EPX79223.1"/>
    </source>
</evidence>
<dbReference type="GO" id="GO:0016020">
    <property type="term" value="C:membrane"/>
    <property type="evidence" value="ECO:0007669"/>
    <property type="project" value="UniProtKB-UniRule"/>
</dbReference>
<feature type="signal peptide" evidence="3">
    <location>
        <begin position="1"/>
        <end position="23"/>
    </location>
</feature>